<sequence>MSRTHLLQCVLPGLVLLSSRRARRDSLFMITSLSNDTGITMIMARLTGSSNFKLVSSKHAVQMEGEIITSCARHQHYQWTTHIHLLSRISTVFSISACLSHTPPAPARLHFCLHPTPRATATFMR</sequence>
<evidence type="ECO:0000313" key="2">
    <source>
        <dbReference type="Proteomes" id="UP000054485"/>
    </source>
</evidence>
<gene>
    <name evidence="1" type="ORF">CY34DRAFT_365832</name>
</gene>
<reference evidence="2" key="2">
    <citation type="submission" date="2015-01" db="EMBL/GenBank/DDBJ databases">
        <title>Evolutionary Origins and Diversification of the Mycorrhizal Mutualists.</title>
        <authorList>
            <consortium name="DOE Joint Genome Institute"/>
            <consortium name="Mycorrhizal Genomics Consortium"/>
            <person name="Kohler A."/>
            <person name="Kuo A."/>
            <person name="Nagy L.G."/>
            <person name="Floudas D."/>
            <person name="Copeland A."/>
            <person name="Barry K.W."/>
            <person name="Cichocki N."/>
            <person name="Veneault-Fourrey C."/>
            <person name="LaButti K."/>
            <person name="Lindquist E.A."/>
            <person name="Lipzen A."/>
            <person name="Lundell T."/>
            <person name="Morin E."/>
            <person name="Murat C."/>
            <person name="Riley R."/>
            <person name="Ohm R."/>
            <person name="Sun H."/>
            <person name="Tunlid A."/>
            <person name="Henrissat B."/>
            <person name="Grigoriev I.V."/>
            <person name="Hibbett D.S."/>
            <person name="Martin F."/>
        </authorList>
    </citation>
    <scope>NUCLEOTIDE SEQUENCE [LARGE SCALE GENOMIC DNA]</scope>
    <source>
        <strain evidence="2">UH-Slu-Lm8-n1</strain>
    </source>
</reference>
<dbReference type="InParanoid" id="A0A0D0AWY3"/>
<evidence type="ECO:0000313" key="1">
    <source>
        <dbReference type="EMBL" id="KIK38882.1"/>
    </source>
</evidence>
<protein>
    <submittedName>
        <fullName evidence="1">Uncharacterized protein</fullName>
    </submittedName>
</protein>
<dbReference type="HOGENOM" id="CLU_1994108_0_0_1"/>
<reference evidence="1 2" key="1">
    <citation type="submission" date="2014-04" db="EMBL/GenBank/DDBJ databases">
        <authorList>
            <consortium name="DOE Joint Genome Institute"/>
            <person name="Kuo A."/>
            <person name="Ruytinx J."/>
            <person name="Rineau F."/>
            <person name="Colpaert J."/>
            <person name="Kohler A."/>
            <person name="Nagy L.G."/>
            <person name="Floudas D."/>
            <person name="Copeland A."/>
            <person name="Barry K.W."/>
            <person name="Cichocki N."/>
            <person name="Veneault-Fourrey C."/>
            <person name="LaButti K."/>
            <person name="Lindquist E.A."/>
            <person name="Lipzen A."/>
            <person name="Lundell T."/>
            <person name="Morin E."/>
            <person name="Murat C."/>
            <person name="Sun H."/>
            <person name="Tunlid A."/>
            <person name="Henrissat B."/>
            <person name="Grigoriev I.V."/>
            <person name="Hibbett D.S."/>
            <person name="Martin F."/>
            <person name="Nordberg H.P."/>
            <person name="Cantor M.N."/>
            <person name="Hua S.X."/>
        </authorList>
    </citation>
    <scope>NUCLEOTIDE SEQUENCE [LARGE SCALE GENOMIC DNA]</scope>
    <source>
        <strain evidence="1 2">UH-Slu-Lm8-n1</strain>
    </source>
</reference>
<proteinExistence type="predicted"/>
<organism evidence="1 2">
    <name type="scientific">Suillus luteus UH-Slu-Lm8-n1</name>
    <dbReference type="NCBI Taxonomy" id="930992"/>
    <lineage>
        <taxon>Eukaryota</taxon>
        <taxon>Fungi</taxon>
        <taxon>Dikarya</taxon>
        <taxon>Basidiomycota</taxon>
        <taxon>Agaricomycotina</taxon>
        <taxon>Agaricomycetes</taxon>
        <taxon>Agaricomycetidae</taxon>
        <taxon>Boletales</taxon>
        <taxon>Suillineae</taxon>
        <taxon>Suillaceae</taxon>
        <taxon>Suillus</taxon>
    </lineage>
</organism>
<dbReference type="Proteomes" id="UP000054485">
    <property type="component" value="Unassembled WGS sequence"/>
</dbReference>
<keyword evidence="2" id="KW-1185">Reference proteome</keyword>
<name>A0A0D0AWY3_9AGAM</name>
<accession>A0A0D0AWY3</accession>
<dbReference type="AlphaFoldDB" id="A0A0D0AWY3"/>
<dbReference type="EMBL" id="KN835369">
    <property type="protein sequence ID" value="KIK38882.1"/>
    <property type="molecule type" value="Genomic_DNA"/>
</dbReference>